<evidence type="ECO:0000256" key="4">
    <source>
        <dbReference type="ARBA" id="ARBA00022759"/>
    </source>
</evidence>
<keyword evidence="5" id="KW-0378">Hydrolase</keyword>
<keyword evidence="3" id="KW-0540">Nuclease</keyword>
<dbReference type="PANTHER" id="PTHR37984">
    <property type="entry name" value="PROTEIN CBG26694"/>
    <property type="match status" value="1"/>
</dbReference>
<dbReference type="InterPro" id="IPR050951">
    <property type="entry name" value="Retrovirus_Pol_polyprotein"/>
</dbReference>
<dbReference type="EMBL" id="CAJOBZ010000015">
    <property type="protein sequence ID" value="CAF4847904.1"/>
    <property type="molecule type" value="Genomic_DNA"/>
</dbReference>
<keyword evidence="4" id="KW-0255">Endonuclease</keyword>
<dbReference type="Gene3D" id="3.10.20.370">
    <property type="match status" value="1"/>
</dbReference>
<keyword evidence="1" id="KW-0808">Transferase</keyword>
<dbReference type="AlphaFoldDB" id="A0A821RVW5"/>
<sequence length="127" mass="14777">MRLMSFKNRLCETPILGYPDQDGEYVVDTDASGIGIGGVLSQVKGEHEQVIAYFSKSLSKPERNYCVTRRELLAVVKTLQHFSKYLLGRKFRLRTDHAALKWLLQFKNPEGQVARWIEQLQEYDFCY</sequence>
<reference evidence="8" key="1">
    <citation type="submission" date="2021-02" db="EMBL/GenBank/DDBJ databases">
        <authorList>
            <person name="Steward A R."/>
        </authorList>
    </citation>
    <scope>NUCLEOTIDE SEQUENCE</scope>
</reference>
<keyword evidence="6" id="KW-0695">RNA-directed DNA polymerase</keyword>
<evidence type="ECO:0000256" key="6">
    <source>
        <dbReference type="ARBA" id="ARBA00022918"/>
    </source>
</evidence>
<dbReference type="SUPFAM" id="SSF56672">
    <property type="entry name" value="DNA/RNA polymerases"/>
    <property type="match status" value="1"/>
</dbReference>
<keyword evidence="2" id="KW-0548">Nucleotidyltransferase</keyword>
<proteinExistence type="predicted"/>
<dbReference type="GO" id="GO:0004519">
    <property type="term" value="F:endonuclease activity"/>
    <property type="evidence" value="ECO:0007669"/>
    <property type="project" value="UniProtKB-KW"/>
</dbReference>
<evidence type="ECO:0000256" key="2">
    <source>
        <dbReference type="ARBA" id="ARBA00022695"/>
    </source>
</evidence>
<dbReference type="GO" id="GO:0016787">
    <property type="term" value="F:hydrolase activity"/>
    <property type="evidence" value="ECO:0007669"/>
    <property type="project" value="UniProtKB-KW"/>
</dbReference>
<dbReference type="PANTHER" id="PTHR37984:SF5">
    <property type="entry name" value="PROTEIN NYNRIN-LIKE"/>
    <property type="match status" value="1"/>
</dbReference>
<evidence type="ECO:0000256" key="5">
    <source>
        <dbReference type="ARBA" id="ARBA00022801"/>
    </source>
</evidence>
<evidence type="ECO:0000313" key="8">
    <source>
        <dbReference type="EMBL" id="CAF4847904.1"/>
    </source>
</evidence>
<evidence type="ECO:0000313" key="9">
    <source>
        <dbReference type="Proteomes" id="UP000663880"/>
    </source>
</evidence>
<keyword evidence="9" id="KW-1185">Reference proteome</keyword>
<name>A0A821RVW5_9NEOP</name>
<accession>A0A821RVW5</accession>
<dbReference type="Proteomes" id="UP000663880">
    <property type="component" value="Unassembled WGS sequence"/>
</dbReference>
<protein>
    <recommendedName>
        <fullName evidence="7">Reverse transcriptase RNase H-like domain-containing protein</fullName>
    </recommendedName>
</protein>
<dbReference type="OrthoDB" id="6926057at2759"/>
<dbReference type="InterPro" id="IPR043502">
    <property type="entry name" value="DNA/RNA_pol_sf"/>
</dbReference>
<organism evidence="8 9">
    <name type="scientific">Pieris macdunnoughi</name>
    <dbReference type="NCBI Taxonomy" id="345717"/>
    <lineage>
        <taxon>Eukaryota</taxon>
        <taxon>Metazoa</taxon>
        <taxon>Ecdysozoa</taxon>
        <taxon>Arthropoda</taxon>
        <taxon>Hexapoda</taxon>
        <taxon>Insecta</taxon>
        <taxon>Pterygota</taxon>
        <taxon>Neoptera</taxon>
        <taxon>Endopterygota</taxon>
        <taxon>Lepidoptera</taxon>
        <taxon>Glossata</taxon>
        <taxon>Ditrysia</taxon>
        <taxon>Papilionoidea</taxon>
        <taxon>Pieridae</taxon>
        <taxon>Pierinae</taxon>
        <taxon>Pieris</taxon>
    </lineage>
</organism>
<evidence type="ECO:0000256" key="3">
    <source>
        <dbReference type="ARBA" id="ARBA00022722"/>
    </source>
</evidence>
<gene>
    <name evidence="8" type="ORF">PMACD_LOCUS6792</name>
</gene>
<dbReference type="InterPro" id="IPR041373">
    <property type="entry name" value="RT_RNaseH"/>
</dbReference>
<comment type="caution">
    <text evidence="8">The sequence shown here is derived from an EMBL/GenBank/DDBJ whole genome shotgun (WGS) entry which is preliminary data.</text>
</comment>
<dbReference type="FunFam" id="3.10.20.370:FF:000001">
    <property type="entry name" value="Retrovirus-related Pol polyprotein from transposon 17.6-like protein"/>
    <property type="match status" value="1"/>
</dbReference>
<dbReference type="CDD" id="cd09274">
    <property type="entry name" value="RNase_HI_RT_Ty3"/>
    <property type="match status" value="1"/>
</dbReference>
<feature type="domain" description="Reverse transcriptase RNase H-like" evidence="7">
    <location>
        <begin position="21"/>
        <end position="123"/>
    </location>
</feature>
<dbReference type="Pfam" id="PF17917">
    <property type="entry name" value="RT_RNaseH"/>
    <property type="match status" value="1"/>
</dbReference>
<dbReference type="GO" id="GO:0003964">
    <property type="term" value="F:RNA-directed DNA polymerase activity"/>
    <property type="evidence" value="ECO:0007669"/>
    <property type="project" value="UniProtKB-KW"/>
</dbReference>
<evidence type="ECO:0000256" key="1">
    <source>
        <dbReference type="ARBA" id="ARBA00022679"/>
    </source>
</evidence>
<evidence type="ECO:0000259" key="7">
    <source>
        <dbReference type="Pfam" id="PF17917"/>
    </source>
</evidence>